<dbReference type="InterPro" id="IPR052155">
    <property type="entry name" value="Biofilm_reg_signaling"/>
</dbReference>
<name>A0A560JGD8_9BRAD</name>
<organism evidence="2 3">
    <name type="scientific">Bradyrhizobium sacchari</name>
    <dbReference type="NCBI Taxonomy" id="1399419"/>
    <lineage>
        <taxon>Bacteria</taxon>
        <taxon>Pseudomonadati</taxon>
        <taxon>Pseudomonadota</taxon>
        <taxon>Alphaproteobacteria</taxon>
        <taxon>Hyphomicrobiales</taxon>
        <taxon>Nitrobacteraceae</taxon>
        <taxon>Bradyrhizobium</taxon>
    </lineage>
</organism>
<dbReference type="PROSITE" id="PS50883">
    <property type="entry name" value="EAL"/>
    <property type="match status" value="1"/>
</dbReference>
<gene>
    <name evidence="2" type="ORF">FBZ95_108124</name>
</gene>
<reference evidence="2 3" key="1">
    <citation type="submission" date="2019-06" db="EMBL/GenBank/DDBJ databases">
        <title>Genomic Encyclopedia of Type Strains, Phase IV (KMG-V): Genome sequencing to study the core and pangenomes of soil and plant-associated prokaryotes.</title>
        <authorList>
            <person name="Whitman W."/>
        </authorList>
    </citation>
    <scope>NUCLEOTIDE SEQUENCE [LARGE SCALE GENOMIC DNA]</scope>
    <source>
        <strain evidence="2 3">BR 10556</strain>
    </source>
</reference>
<dbReference type="SUPFAM" id="SSF141868">
    <property type="entry name" value="EAL domain-like"/>
    <property type="match status" value="1"/>
</dbReference>
<dbReference type="CDD" id="cd01948">
    <property type="entry name" value="EAL"/>
    <property type="match status" value="1"/>
</dbReference>
<protein>
    <submittedName>
        <fullName evidence="2">EAL domain-containing protein</fullName>
    </submittedName>
</protein>
<evidence type="ECO:0000259" key="1">
    <source>
        <dbReference type="PROSITE" id="PS50883"/>
    </source>
</evidence>
<dbReference type="STRING" id="1399419.A5906_31480"/>
<dbReference type="PANTHER" id="PTHR44757">
    <property type="entry name" value="DIGUANYLATE CYCLASE DGCP"/>
    <property type="match status" value="1"/>
</dbReference>
<dbReference type="InterPro" id="IPR001633">
    <property type="entry name" value="EAL_dom"/>
</dbReference>
<keyword evidence="3" id="KW-1185">Reference proteome</keyword>
<dbReference type="Proteomes" id="UP000315914">
    <property type="component" value="Unassembled WGS sequence"/>
</dbReference>
<dbReference type="AlphaFoldDB" id="A0A560JGD8"/>
<sequence length="186" mass="20907">MLREAWREAASWPRPLQVAVNLSPVQFQAGDLERSIHRILPETGLSPTRLEVEITEGVLIGEFTRALNLLRRLKALGIRMAMDDFGTGYSSLSYLQSFPFDKIKIDRSFISNLEATPHRPIVRAVLSLAHALKIPVVAEGVETEAQRAFLAREACEEIQGYLVGRPELIERYLDLVGVTMEHRLSA</sequence>
<dbReference type="PANTHER" id="PTHR44757:SF2">
    <property type="entry name" value="BIOFILM ARCHITECTURE MAINTENANCE PROTEIN MBAA"/>
    <property type="match status" value="1"/>
</dbReference>
<accession>A0A560JGD8</accession>
<feature type="domain" description="EAL" evidence="1">
    <location>
        <begin position="1"/>
        <end position="180"/>
    </location>
</feature>
<dbReference type="InterPro" id="IPR035919">
    <property type="entry name" value="EAL_sf"/>
</dbReference>
<dbReference type="Pfam" id="PF00563">
    <property type="entry name" value="EAL"/>
    <property type="match status" value="1"/>
</dbReference>
<dbReference type="Gene3D" id="3.20.20.450">
    <property type="entry name" value="EAL domain"/>
    <property type="match status" value="1"/>
</dbReference>
<dbReference type="SMART" id="SM00052">
    <property type="entry name" value="EAL"/>
    <property type="match status" value="1"/>
</dbReference>
<comment type="caution">
    <text evidence="2">The sequence shown here is derived from an EMBL/GenBank/DDBJ whole genome shotgun (WGS) entry which is preliminary data.</text>
</comment>
<evidence type="ECO:0000313" key="3">
    <source>
        <dbReference type="Proteomes" id="UP000315914"/>
    </source>
</evidence>
<dbReference type="EMBL" id="VITW01000008">
    <property type="protein sequence ID" value="TWB70125.1"/>
    <property type="molecule type" value="Genomic_DNA"/>
</dbReference>
<proteinExistence type="predicted"/>
<evidence type="ECO:0000313" key="2">
    <source>
        <dbReference type="EMBL" id="TWB70125.1"/>
    </source>
</evidence>